<evidence type="ECO:0000313" key="2">
    <source>
        <dbReference type="Proteomes" id="UP001500383"/>
    </source>
</evidence>
<dbReference type="Proteomes" id="UP001500383">
    <property type="component" value="Unassembled WGS sequence"/>
</dbReference>
<dbReference type="EMBL" id="BAAAQG010000012">
    <property type="protein sequence ID" value="GAA1713926.1"/>
    <property type="molecule type" value="Genomic_DNA"/>
</dbReference>
<organism evidence="1 2">
    <name type="scientific">Dietzia cercidiphylli</name>
    <dbReference type="NCBI Taxonomy" id="498199"/>
    <lineage>
        <taxon>Bacteria</taxon>
        <taxon>Bacillati</taxon>
        <taxon>Actinomycetota</taxon>
        <taxon>Actinomycetes</taxon>
        <taxon>Mycobacteriales</taxon>
        <taxon>Dietziaceae</taxon>
        <taxon>Dietzia</taxon>
    </lineage>
</organism>
<gene>
    <name evidence="1" type="ORF">GCM10009831_24520</name>
</gene>
<keyword evidence="2" id="KW-1185">Reference proteome</keyword>
<name>A0ABP4UXK8_9ACTN</name>
<accession>A0ABP4UXK8</accession>
<reference evidence="2" key="1">
    <citation type="journal article" date="2019" name="Int. J. Syst. Evol. Microbiol.">
        <title>The Global Catalogue of Microorganisms (GCM) 10K type strain sequencing project: providing services to taxonomists for standard genome sequencing and annotation.</title>
        <authorList>
            <consortium name="The Broad Institute Genomics Platform"/>
            <consortium name="The Broad Institute Genome Sequencing Center for Infectious Disease"/>
            <person name="Wu L."/>
            <person name="Ma J."/>
        </authorList>
    </citation>
    <scope>NUCLEOTIDE SEQUENCE [LARGE SCALE GENOMIC DNA]</scope>
    <source>
        <strain evidence="2">JCM 16002</strain>
    </source>
</reference>
<evidence type="ECO:0000313" key="1">
    <source>
        <dbReference type="EMBL" id="GAA1713926.1"/>
    </source>
</evidence>
<sequence length="117" mass="12904">MSPAALLWHDAPDTQVELFPDVHESAGTAFRWTVGELPPNTEESARQYSRLQVLRRLLNARYVLTKFSKQRHPRHGKNAVEPSPEDVAAAYDAIHKAEAEAAAAGWTVHGYKAGTDG</sequence>
<proteinExistence type="predicted"/>
<evidence type="ECO:0008006" key="3">
    <source>
        <dbReference type="Google" id="ProtNLM"/>
    </source>
</evidence>
<protein>
    <recommendedName>
        <fullName evidence="3">Transposase</fullName>
    </recommendedName>
</protein>
<comment type="caution">
    <text evidence="1">The sequence shown here is derived from an EMBL/GenBank/DDBJ whole genome shotgun (WGS) entry which is preliminary data.</text>
</comment>